<evidence type="ECO:0000256" key="3">
    <source>
        <dbReference type="ARBA" id="ARBA00022989"/>
    </source>
</evidence>
<evidence type="ECO:0000256" key="1">
    <source>
        <dbReference type="ARBA" id="ARBA00004141"/>
    </source>
</evidence>
<feature type="chain" id="PRO_5016813999" description="MARVEL domain-containing protein" evidence="6">
    <location>
        <begin position="28"/>
        <end position="166"/>
    </location>
</feature>
<dbReference type="OrthoDB" id="528856at2759"/>
<comment type="subcellular location">
    <subcellularLocation>
        <location evidence="1">Membrane</location>
        <topology evidence="1">Multi-pass membrane protein</topology>
    </subcellularLocation>
</comment>
<name>A0A383VA25_TETOB</name>
<organism evidence="8 9">
    <name type="scientific">Tetradesmus obliquus</name>
    <name type="common">Green alga</name>
    <name type="synonym">Acutodesmus obliquus</name>
    <dbReference type="NCBI Taxonomy" id="3088"/>
    <lineage>
        <taxon>Eukaryota</taxon>
        <taxon>Viridiplantae</taxon>
        <taxon>Chlorophyta</taxon>
        <taxon>core chlorophytes</taxon>
        <taxon>Chlorophyceae</taxon>
        <taxon>CS clade</taxon>
        <taxon>Sphaeropleales</taxon>
        <taxon>Scenedesmaceae</taxon>
        <taxon>Tetradesmus</taxon>
    </lineage>
</organism>
<feature type="transmembrane region" description="Helical" evidence="5">
    <location>
        <begin position="41"/>
        <end position="65"/>
    </location>
</feature>
<evidence type="ECO:0000256" key="2">
    <source>
        <dbReference type="ARBA" id="ARBA00022692"/>
    </source>
</evidence>
<dbReference type="GO" id="GO:0070941">
    <property type="term" value="P:eisosome assembly"/>
    <property type="evidence" value="ECO:0007669"/>
    <property type="project" value="TreeGrafter"/>
</dbReference>
<dbReference type="GO" id="GO:0005886">
    <property type="term" value="C:plasma membrane"/>
    <property type="evidence" value="ECO:0007669"/>
    <property type="project" value="TreeGrafter"/>
</dbReference>
<dbReference type="PANTHER" id="PTHR28165:SF1">
    <property type="entry name" value="NON-CLASSICAL EXPORT PROTEIN 2-RELATED"/>
    <property type="match status" value="1"/>
</dbReference>
<dbReference type="Proteomes" id="UP000256970">
    <property type="component" value="Unassembled WGS sequence"/>
</dbReference>
<evidence type="ECO:0000256" key="5">
    <source>
        <dbReference type="SAM" id="Phobius"/>
    </source>
</evidence>
<feature type="signal peptide" evidence="6">
    <location>
        <begin position="1"/>
        <end position="27"/>
    </location>
</feature>
<evidence type="ECO:0000256" key="6">
    <source>
        <dbReference type="SAM" id="SignalP"/>
    </source>
</evidence>
<feature type="domain" description="MARVEL" evidence="7">
    <location>
        <begin position="4"/>
        <end position="145"/>
    </location>
</feature>
<evidence type="ECO:0000259" key="7">
    <source>
        <dbReference type="PROSITE" id="PS51225"/>
    </source>
</evidence>
<keyword evidence="4 5" id="KW-0472">Membrane</keyword>
<keyword evidence="9" id="KW-1185">Reference proteome</keyword>
<keyword evidence="6" id="KW-0732">Signal</keyword>
<evidence type="ECO:0000313" key="9">
    <source>
        <dbReference type="Proteomes" id="UP000256970"/>
    </source>
</evidence>
<keyword evidence="3 5" id="KW-1133">Transmembrane helix</keyword>
<feature type="transmembrane region" description="Helical" evidence="5">
    <location>
        <begin position="120"/>
        <end position="142"/>
    </location>
</feature>
<dbReference type="InterPro" id="IPR052649">
    <property type="entry name" value="NCE102-like"/>
</dbReference>
<evidence type="ECO:0000256" key="4">
    <source>
        <dbReference type="ARBA" id="ARBA00023136"/>
    </source>
</evidence>
<sequence>MANCAHVSKLVLRLAQIVFALIAFAAAASLNQNWPSPDTSILSAVRFMVFTGVLAFLLAIFYAIVCCVEGLKRTFSGLVEVLINGLWVIFWMAAAASFAAYQPCKYKDFDARFTRCDVFITAQAFAWLSWLLWIASLAISIIEMRRGEGFSGGSKRYPMGTAPAIV</sequence>
<dbReference type="EMBL" id="FNXT01000159">
    <property type="protein sequence ID" value="SZX61622.1"/>
    <property type="molecule type" value="Genomic_DNA"/>
</dbReference>
<gene>
    <name evidence="8" type="ORF">BQ4739_LOCUS2127</name>
</gene>
<dbReference type="PANTHER" id="PTHR28165">
    <property type="entry name" value="NON-CLASSICAL EXPORT PROTEIN 2-RELATED"/>
    <property type="match status" value="1"/>
</dbReference>
<evidence type="ECO:0000313" key="8">
    <source>
        <dbReference type="EMBL" id="SZX61622.1"/>
    </source>
</evidence>
<dbReference type="Pfam" id="PF01284">
    <property type="entry name" value="MARVEL"/>
    <property type="match status" value="1"/>
</dbReference>
<dbReference type="PROSITE" id="PS51225">
    <property type="entry name" value="MARVEL"/>
    <property type="match status" value="1"/>
</dbReference>
<feature type="transmembrane region" description="Helical" evidence="5">
    <location>
        <begin position="77"/>
        <end position="100"/>
    </location>
</feature>
<keyword evidence="2 5" id="KW-0812">Transmembrane</keyword>
<dbReference type="GO" id="GO:0072659">
    <property type="term" value="P:protein localization to plasma membrane"/>
    <property type="evidence" value="ECO:0007669"/>
    <property type="project" value="TreeGrafter"/>
</dbReference>
<reference evidence="8 9" key="1">
    <citation type="submission" date="2016-10" db="EMBL/GenBank/DDBJ databases">
        <authorList>
            <person name="Cai Z."/>
        </authorList>
    </citation>
    <scope>NUCLEOTIDE SEQUENCE [LARGE SCALE GENOMIC DNA]</scope>
</reference>
<protein>
    <recommendedName>
        <fullName evidence="7">MARVEL domain-containing protein</fullName>
    </recommendedName>
</protein>
<proteinExistence type="predicted"/>
<dbReference type="AlphaFoldDB" id="A0A383VA25"/>
<dbReference type="InterPro" id="IPR008253">
    <property type="entry name" value="Marvel"/>
</dbReference>
<accession>A0A383VA25</accession>
<dbReference type="GO" id="GO:0032126">
    <property type="term" value="C:eisosome"/>
    <property type="evidence" value="ECO:0007669"/>
    <property type="project" value="TreeGrafter"/>
</dbReference>